<dbReference type="Proteomes" id="UP000245631">
    <property type="component" value="Unassembled WGS sequence"/>
</dbReference>
<organism evidence="3 4">
    <name type="scientific">Rhizobium loti</name>
    <name type="common">Mesorhizobium loti</name>
    <dbReference type="NCBI Taxonomy" id="381"/>
    <lineage>
        <taxon>Bacteria</taxon>
        <taxon>Pseudomonadati</taxon>
        <taxon>Pseudomonadota</taxon>
        <taxon>Alphaproteobacteria</taxon>
        <taxon>Hyphomicrobiales</taxon>
        <taxon>Phyllobacteriaceae</taxon>
        <taxon>Mesorhizobium</taxon>
    </lineage>
</organism>
<evidence type="ECO:0000313" key="3">
    <source>
        <dbReference type="EMBL" id="PWJ91436.1"/>
    </source>
</evidence>
<comment type="caution">
    <text evidence="3">The sequence shown here is derived from an EMBL/GenBank/DDBJ whole genome shotgun (WGS) entry which is preliminary data.</text>
</comment>
<protein>
    <submittedName>
        <fullName evidence="3">Uncharacterized membrane protein YhaH (DUF805 family)</fullName>
    </submittedName>
</protein>
<dbReference type="GO" id="GO:0005886">
    <property type="term" value="C:plasma membrane"/>
    <property type="evidence" value="ECO:0007669"/>
    <property type="project" value="TreeGrafter"/>
</dbReference>
<dbReference type="AlphaFoldDB" id="A0A8E3B580"/>
<dbReference type="PANTHER" id="PTHR34980:SF2">
    <property type="entry name" value="INNER MEMBRANE PROTEIN YHAH-RELATED"/>
    <property type="match status" value="1"/>
</dbReference>
<dbReference type="Gene3D" id="2.40.50.140">
    <property type="entry name" value="Nucleic acid-binding proteins"/>
    <property type="match status" value="1"/>
</dbReference>
<feature type="transmembrane region" description="Helical" evidence="2">
    <location>
        <begin position="130"/>
        <end position="150"/>
    </location>
</feature>
<name>A0A8E3B580_RHILI</name>
<evidence type="ECO:0000313" key="4">
    <source>
        <dbReference type="Proteomes" id="UP000245631"/>
    </source>
</evidence>
<feature type="transmembrane region" description="Helical" evidence="2">
    <location>
        <begin position="162"/>
        <end position="186"/>
    </location>
</feature>
<dbReference type="EMBL" id="QGGH01000003">
    <property type="protein sequence ID" value="PWJ91436.1"/>
    <property type="molecule type" value="Genomic_DNA"/>
</dbReference>
<proteinExistence type="predicted"/>
<dbReference type="PANTHER" id="PTHR34980">
    <property type="entry name" value="INNER MEMBRANE PROTEIN-RELATED-RELATED"/>
    <property type="match status" value="1"/>
</dbReference>
<dbReference type="SUPFAM" id="SSF50249">
    <property type="entry name" value="Nucleic acid-binding proteins"/>
    <property type="match status" value="1"/>
</dbReference>
<keyword evidence="2" id="KW-0812">Transmembrane</keyword>
<dbReference type="RefSeq" id="WP_109663694.1">
    <property type="nucleotide sequence ID" value="NZ_QGGH01000003.1"/>
</dbReference>
<gene>
    <name evidence="3" type="ORF">C8D77_103131</name>
</gene>
<accession>A0A8E3B580</accession>
<reference evidence="3 4" key="1">
    <citation type="submission" date="2018-05" db="EMBL/GenBank/DDBJ databases">
        <title>Genomic Encyclopedia of Type Strains, Phase IV (KMG-IV): sequencing the most valuable type-strain genomes for metagenomic binning, comparative biology and taxonomic classification.</title>
        <authorList>
            <person name="Goeker M."/>
        </authorList>
    </citation>
    <scope>NUCLEOTIDE SEQUENCE [LARGE SCALE GENOMIC DNA]</scope>
    <source>
        <strain evidence="3 4">DSM 2626</strain>
    </source>
</reference>
<feature type="compositionally biased region" description="Pro residues" evidence="1">
    <location>
        <begin position="82"/>
        <end position="91"/>
    </location>
</feature>
<keyword evidence="2" id="KW-1133">Transmembrane helix</keyword>
<dbReference type="Pfam" id="PF05656">
    <property type="entry name" value="DUF805"/>
    <property type="match status" value="1"/>
</dbReference>
<feature type="transmembrane region" description="Helical" evidence="2">
    <location>
        <begin position="198"/>
        <end position="219"/>
    </location>
</feature>
<dbReference type="InterPro" id="IPR008523">
    <property type="entry name" value="DUF805"/>
</dbReference>
<keyword evidence="2" id="KW-0472">Membrane</keyword>
<evidence type="ECO:0000256" key="1">
    <source>
        <dbReference type="SAM" id="MobiDB-lite"/>
    </source>
</evidence>
<sequence length="237" mass="25510">MRGEVLHYDEDQGFGFITGADGNRYTFTRENLRRETAMPNGTAVEFQPGGGQARDVFSIAAPTAAAAAADPGIEAAPAQAGVPPPAAPPPAQHFGRSSETAEPSDLWGYFWRGVTQNYFNFAGRARRKEYWGYCLFWTVCLLIIGGIGLYTDMDMGGFDSDISGTITVGLCGTFLLATILPSLGMIVRRLHDIGLSGWLCLLILIPTIGSLIILVFALIPTQARENQWGPVPAGVRV</sequence>
<dbReference type="GeneID" id="61052107"/>
<feature type="region of interest" description="Disordered" evidence="1">
    <location>
        <begin position="75"/>
        <end position="99"/>
    </location>
</feature>
<dbReference type="InterPro" id="IPR012340">
    <property type="entry name" value="NA-bd_OB-fold"/>
</dbReference>
<evidence type="ECO:0000256" key="2">
    <source>
        <dbReference type="SAM" id="Phobius"/>
    </source>
</evidence>